<protein>
    <submittedName>
        <fullName evidence="2">Uncharacterized protein</fullName>
    </submittedName>
</protein>
<keyword evidence="1" id="KW-1133">Transmembrane helix</keyword>
<organism evidence="2 3">
    <name type="scientific">Mycena alexandri</name>
    <dbReference type="NCBI Taxonomy" id="1745969"/>
    <lineage>
        <taxon>Eukaryota</taxon>
        <taxon>Fungi</taxon>
        <taxon>Dikarya</taxon>
        <taxon>Basidiomycota</taxon>
        <taxon>Agaricomycotina</taxon>
        <taxon>Agaricomycetes</taxon>
        <taxon>Agaricomycetidae</taxon>
        <taxon>Agaricales</taxon>
        <taxon>Marasmiineae</taxon>
        <taxon>Mycenaceae</taxon>
        <taxon>Mycena</taxon>
    </lineage>
</organism>
<comment type="caution">
    <text evidence="2">The sequence shown here is derived from an EMBL/GenBank/DDBJ whole genome shotgun (WGS) entry which is preliminary data.</text>
</comment>
<feature type="transmembrane region" description="Helical" evidence="1">
    <location>
        <begin position="37"/>
        <end position="57"/>
    </location>
</feature>
<keyword evidence="3" id="KW-1185">Reference proteome</keyword>
<dbReference type="EMBL" id="JARJCM010000028">
    <property type="protein sequence ID" value="KAJ7039204.1"/>
    <property type="molecule type" value="Genomic_DNA"/>
</dbReference>
<dbReference type="Proteomes" id="UP001218188">
    <property type="component" value="Unassembled WGS sequence"/>
</dbReference>
<accession>A0AAD6XBH8</accession>
<gene>
    <name evidence="2" type="ORF">C8F04DRAFT_1231713</name>
</gene>
<keyword evidence="1" id="KW-0812">Transmembrane</keyword>
<sequence>MSSILHHIQARTIRFSGSRCFNDRNQQITCPLSRVDLIAMAVLAGLFLLWLGLYLLCRCGCSCRRRRRANAITLCRVDVEASAKPQLLYTAPIQPDVVRVPPYNAQFDASTVTLVEPDKSHPATHPYSYNHHYVVYPPVNVY</sequence>
<dbReference type="AlphaFoldDB" id="A0AAD6XBH8"/>
<name>A0AAD6XBH8_9AGAR</name>
<keyword evidence="1" id="KW-0472">Membrane</keyword>
<evidence type="ECO:0000256" key="1">
    <source>
        <dbReference type="SAM" id="Phobius"/>
    </source>
</evidence>
<evidence type="ECO:0000313" key="3">
    <source>
        <dbReference type="Proteomes" id="UP001218188"/>
    </source>
</evidence>
<evidence type="ECO:0000313" key="2">
    <source>
        <dbReference type="EMBL" id="KAJ7039204.1"/>
    </source>
</evidence>
<proteinExistence type="predicted"/>
<reference evidence="2" key="1">
    <citation type="submission" date="2023-03" db="EMBL/GenBank/DDBJ databases">
        <title>Massive genome expansion in bonnet fungi (Mycena s.s.) driven by repeated elements and novel gene families across ecological guilds.</title>
        <authorList>
            <consortium name="Lawrence Berkeley National Laboratory"/>
            <person name="Harder C.B."/>
            <person name="Miyauchi S."/>
            <person name="Viragh M."/>
            <person name="Kuo A."/>
            <person name="Thoen E."/>
            <person name="Andreopoulos B."/>
            <person name="Lu D."/>
            <person name="Skrede I."/>
            <person name="Drula E."/>
            <person name="Henrissat B."/>
            <person name="Morin E."/>
            <person name="Kohler A."/>
            <person name="Barry K."/>
            <person name="LaButti K."/>
            <person name="Morin E."/>
            <person name="Salamov A."/>
            <person name="Lipzen A."/>
            <person name="Mereny Z."/>
            <person name="Hegedus B."/>
            <person name="Baldrian P."/>
            <person name="Stursova M."/>
            <person name="Weitz H."/>
            <person name="Taylor A."/>
            <person name="Grigoriev I.V."/>
            <person name="Nagy L.G."/>
            <person name="Martin F."/>
            <person name="Kauserud H."/>
        </authorList>
    </citation>
    <scope>NUCLEOTIDE SEQUENCE</scope>
    <source>
        <strain evidence="2">CBHHK200</strain>
    </source>
</reference>